<dbReference type="AlphaFoldDB" id="A0A7J8P050"/>
<evidence type="ECO:0000313" key="1">
    <source>
        <dbReference type="EMBL" id="MBA0582506.1"/>
    </source>
</evidence>
<name>A0A7J8P050_GOSRA</name>
<gene>
    <name evidence="1" type="ORF">Gorai_024650</name>
</gene>
<protein>
    <submittedName>
        <fullName evidence="1">Uncharacterized protein</fullName>
    </submittedName>
</protein>
<dbReference type="EMBL" id="JABEZZ010000003">
    <property type="protein sequence ID" value="MBA0582506.1"/>
    <property type="molecule type" value="Genomic_DNA"/>
</dbReference>
<organism evidence="1 2">
    <name type="scientific">Gossypium raimondii</name>
    <name type="common">Peruvian cotton</name>
    <name type="synonym">Gossypium klotzschianum subsp. raimondii</name>
    <dbReference type="NCBI Taxonomy" id="29730"/>
    <lineage>
        <taxon>Eukaryota</taxon>
        <taxon>Viridiplantae</taxon>
        <taxon>Streptophyta</taxon>
        <taxon>Embryophyta</taxon>
        <taxon>Tracheophyta</taxon>
        <taxon>Spermatophyta</taxon>
        <taxon>Magnoliopsida</taxon>
        <taxon>eudicotyledons</taxon>
        <taxon>Gunneridae</taxon>
        <taxon>Pentapetalae</taxon>
        <taxon>rosids</taxon>
        <taxon>malvids</taxon>
        <taxon>Malvales</taxon>
        <taxon>Malvaceae</taxon>
        <taxon>Malvoideae</taxon>
        <taxon>Gossypium</taxon>
    </lineage>
</organism>
<accession>A0A7J8P050</accession>
<proteinExistence type="predicted"/>
<sequence>MEEDLAMLSLTSGEEVCGAIPGYAYNVSKSIASASRDTIII</sequence>
<evidence type="ECO:0000313" key="2">
    <source>
        <dbReference type="Proteomes" id="UP000593578"/>
    </source>
</evidence>
<reference evidence="1 2" key="1">
    <citation type="journal article" date="2019" name="Genome Biol. Evol.">
        <title>Insights into the evolution of the New World diploid cottons (Gossypium, subgenus Houzingenia) based on genome sequencing.</title>
        <authorList>
            <person name="Grover C.E."/>
            <person name="Arick M.A. 2nd"/>
            <person name="Thrash A."/>
            <person name="Conover J.L."/>
            <person name="Sanders W.S."/>
            <person name="Peterson D.G."/>
            <person name="Frelichowski J.E."/>
            <person name="Scheffler J.A."/>
            <person name="Scheffler B.E."/>
            <person name="Wendel J.F."/>
        </authorList>
    </citation>
    <scope>NUCLEOTIDE SEQUENCE [LARGE SCALE GENOMIC DNA]</scope>
    <source>
        <strain evidence="1">8</strain>
        <tissue evidence="1">Leaf</tissue>
    </source>
</reference>
<dbReference type="Proteomes" id="UP000593578">
    <property type="component" value="Unassembled WGS sequence"/>
</dbReference>
<comment type="caution">
    <text evidence="1">The sequence shown here is derived from an EMBL/GenBank/DDBJ whole genome shotgun (WGS) entry which is preliminary data.</text>
</comment>